<keyword evidence="2" id="KW-1185">Reference proteome</keyword>
<dbReference type="EMBL" id="JAWLKI010000038">
    <property type="protein sequence ID" value="MDV6309942.1"/>
    <property type="molecule type" value="Genomic_DNA"/>
</dbReference>
<comment type="caution">
    <text evidence="1">The sequence shown here is derived from an EMBL/GenBank/DDBJ whole genome shotgun (WGS) entry which is preliminary data.</text>
</comment>
<name>A0ABU4DJM3_9ACTN</name>
<sequence length="51" mass="5730">MSGLGPKYDAAIDVARIVWERARPLRPFDSDNSPEYWMVLAAHEALKAGEK</sequence>
<reference evidence="1 2" key="1">
    <citation type="submission" date="2023-10" db="EMBL/GenBank/DDBJ databases">
        <title>Development of a sustainable strategy for remediation of hydrocarbon-contaminated territories based on the waste exchange concept.</title>
        <authorList>
            <person name="Krivoruchko A."/>
        </authorList>
    </citation>
    <scope>NUCLEOTIDE SEQUENCE [LARGE SCALE GENOMIC DNA]</scope>
    <source>
        <strain evidence="1 2">IEGM 1266</strain>
    </source>
</reference>
<evidence type="ECO:0000313" key="1">
    <source>
        <dbReference type="EMBL" id="MDV6309942.1"/>
    </source>
</evidence>
<accession>A0ABU4DJM3</accession>
<gene>
    <name evidence="1" type="ORF">R3P94_21985</name>
</gene>
<organism evidence="1 2">
    <name type="scientific">Gordonia amicalis</name>
    <dbReference type="NCBI Taxonomy" id="89053"/>
    <lineage>
        <taxon>Bacteria</taxon>
        <taxon>Bacillati</taxon>
        <taxon>Actinomycetota</taxon>
        <taxon>Actinomycetes</taxon>
        <taxon>Mycobacteriales</taxon>
        <taxon>Gordoniaceae</taxon>
        <taxon>Gordonia</taxon>
    </lineage>
</organism>
<evidence type="ECO:0000313" key="2">
    <source>
        <dbReference type="Proteomes" id="UP001185779"/>
    </source>
</evidence>
<dbReference type="RefSeq" id="WP_317505653.1">
    <property type="nucleotide sequence ID" value="NZ_JAWLKI010000038.1"/>
</dbReference>
<protein>
    <submittedName>
        <fullName evidence="1">Uncharacterized protein</fullName>
    </submittedName>
</protein>
<proteinExistence type="predicted"/>
<dbReference type="Proteomes" id="UP001185779">
    <property type="component" value="Unassembled WGS sequence"/>
</dbReference>